<evidence type="ECO:0000256" key="1">
    <source>
        <dbReference type="SAM" id="Phobius"/>
    </source>
</evidence>
<comment type="caution">
    <text evidence="2">The sequence shown here is derived from an EMBL/GenBank/DDBJ whole genome shotgun (WGS) entry which is preliminary data.</text>
</comment>
<reference evidence="3" key="1">
    <citation type="journal article" date="2019" name="Int. J. Syst. Evol. Microbiol.">
        <title>The Global Catalogue of Microorganisms (GCM) 10K type strain sequencing project: providing services to taxonomists for standard genome sequencing and annotation.</title>
        <authorList>
            <consortium name="The Broad Institute Genomics Platform"/>
            <consortium name="The Broad Institute Genome Sequencing Center for Infectious Disease"/>
            <person name="Wu L."/>
            <person name="Ma J."/>
        </authorList>
    </citation>
    <scope>NUCLEOTIDE SEQUENCE [LARGE SCALE GENOMIC DNA]</scope>
    <source>
        <strain evidence="3">CGMCC 1.16226</strain>
    </source>
</reference>
<proteinExistence type="predicted"/>
<keyword evidence="1" id="KW-0812">Transmembrane</keyword>
<dbReference type="RefSeq" id="WP_379018625.1">
    <property type="nucleotide sequence ID" value="NZ_JBHUGY010000019.1"/>
</dbReference>
<evidence type="ECO:0000313" key="3">
    <source>
        <dbReference type="Proteomes" id="UP001597349"/>
    </source>
</evidence>
<dbReference type="EMBL" id="JBHUGY010000019">
    <property type="protein sequence ID" value="MFD2053719.1"/>
    <property type="molecule type" value="Genomic_DNA"/>
</dbReference>
<keyword evidence="1" id="KW-0472">Membrane</keyword>
<keyword evidence="3" id="KW-1185">Reference proteome</keyword>
<evidence type="ECO:0000313" key="2">
    <source>
        <dbReference type="EMBL" id="MFD2053719.1"/>
    </source>
</evidence>
<keyword evidence="1" id="KW-1133">Transmembrane helix</keyword>
<feature type="transmembrane region" description="Helical" evidence="1">
    <location>
        <begin position="12"/>
        <end position="31"/>
    </location>
</feature>
<gene>
    <name evidence="2" type="ORF">ACFSQT_11665</name>
</gene>
<protein>
    <submittedName>
        <fullName evidence="2">Uncharacterized protein</fullName>
    </submittedName>
</protein>
<feature type="transmembrane region" description="Helical" evidence="1">
    <location>
        <begin position="188"/>
        <end position="208"/>
    </location>
</feature>
<name>A0ABW4WAN5_9HYPH</name>
<organism evidence="2 3">
    <name type="scientific">Mesorhizobium calcicola</name>
    <dbReference type="NCBI Taxonomy" id="1300310"/>
    <lineage>
        <taxon>Bacteria</taxon>
        <taxon>Pseudomonadati</taxon>
        <taxon>Pseudomonadota</taxon>
        <taxon>Alphaproteobacteria</taxon>
        <taxon>Hyphomicrobiales</taxon>
        <taxon>Phyllobacteriaceae</taxon>
        <taxon>Mesorhizobium</taxon>
    </lineage>
</organism>
<feature type="transmembrane region" description="Helical" evidence="1">
    <location>
        <begin position="161"/>
        <end position="182"/>
    </location>
</feature>
<dbReference type="Proteomes" id="UP001597349">
    <property type="component" value="Unassembled WGS sequence"/>
</dbReference>
<accession>A0ABW4WAN5</accession>
<sequence length="212" mass="23177">MNSLFEQNFAVFFPLFWLAITTFLAVLSGWFRLMAKFPNQSEEQLLRIRGQSGSMGLGVSMQGILALSVCPSGLRVGIMRVFGPFCRDFLVPWEAIRVTRKNVLFGPVAKLQFGQPAIGSLTIPAHVANRLAGAATGRWPETGPFPVEKHRDTLRRLLTQWAAITCAAALFFTLAPLALAPAAASPPIVVAILFPAILVGLVTIVRYVREKN</sequence>